<keyword evidence="2" id="KW-1185">Reference proteome</keyword>
<dbReference type="RefSeq" id="XP_050550721.1">
    <property type="nucleotide sequence ID" value="XM_050694764.1"/>
</dbReference>
<organism evidence="2 3">
    <name type="scientific">Spodoptera frugiperda</name>
    <name type="common">Fall armyworm</name>
    <dbReference type="NCBI Taxonomy" id="7108"/>
    <lineage>
        <taxon>Eukaryota</taxon>
        <taxon>Metazoa</taxon>
        <taxon>Ecdysozoa</taxon>
        <taxon>Arthropoda</taxon>
        <taxon>Hexapoda</taxon>
        <taxon>Insecta</taxon>
        <taxon>Pterygota</taxon>
        <taxon>Neoptera</taxon>
        <taxon>Endopterygota</taxon>
        <taxon>Lepidoptera</taxon>
        <taxon>Glossata</taxon>
        <taxon>Ditrysia</taxon>
        <taxon>Noctuoidea</taxon>
        <taxon>Noctuidae</taxon>
        <taxon>Amphipyrinae</taxon>
        <taxon>Spodoptera</taxon>
    </lineage>
</organism>
<name>A0A9R0DP16_SPOFR</name>
<accession>A0A9R0DP16</accession>
<dbReference type="Proteomes" id="UP000829999">
    <property type="component" value="Chromosome 7"/>
</dbReference>
<evidence type="ECO:0000256" key="1">
    <source>
        <dbReference type="SAM" id="MobiDB-lite"/>
    </source>
</evidence>
<evidence type="ECO:0000313" key="2">
    <source>
        <dbReference type="Proteomes" id="UP000829999"/>
    </source>
</evidence>
<protein>
    <submittedName>
        <fullName evidence="3">Uncharacterized protein LOC118266093 isoform X1</fullName>
    </submittedName>
</protein>
<feature type="region of interest" description="Disordered" evidence="1">
    <location>
        <begin position="40"/>
        <end position="69"/>
    </location>
</feature>
<gene>
    <name evidence="3" type="primary">LOC118266093</name>
</gene>
<reference evidence="3" key="1">
    <citation type="submission" date="2025-08" db="UniProtKB">
        <authorList>
            <consortium name="RefSeq"/>
        </authorList>
    </citation>
    <scope>IDENTIFICATION</scope>
    <source>
        <tissue evidence="3">Whole larval tissue</tissue>
    </source>
</reference>
<dbReference type="GeneID" id="118266093"/>
<proteinExistence type="predicted"/>
<evidence type="ECO:0000313" key="3">
    <source>
        <dbReference type="RefSeq" id="XP_050550721.1"/>
    </source>
</evidence>
<dbReference type="AlphaFoldDB" id="A0A9R0DP16"/>
<feature type="compositionally biased region" description="Low complexity" evidence="1">
    <location>
        <begin position="46"/>
        <end position="68"/>
    </location>
</feature>
<sequence>MALATVPKYRKLIKLINMVNILSAFLFVCLVGSIHSARIKRDDDVSTTPSDPATSETPPPSSSSTKSPLDVSAIFDNFGQIFPANNSPNWMQGASSWFNNLPNWFGGQ</sequence>
<dbReference type="OrthoDB" id="191529at2759"/>